<evidence type="ECO:0000256" key="2">
    <source>
        <dbReference type="ARBA" id="ARBA00022475"/>
    </source>
</evidence>
<dbReference type="GO" id="GO:0005230">
    <property type="term" value="F:extracellular ligand-gated monoatomic ion channel activity"/>
    <property type="evidence" value="ECO:0007669"/>
    <property type="project" value="InterPro"/>
</dbReference>
<feature type="signal peptide" evidence="18">
    <location>
        <begin position="1"/>
        <end position="23"/>
    </location>
</feature>
<evidence type="ECO:0000313" key="22">
    <source>
        <dbReference type="Ensembl" id="ENSCWAP00000020632.1"/>
    </source>
</evidence>
<feature type="region of interest" description="Disordered" evidence="19">
    <location>
        <begin position="393"/>
        <end position="420"/>
    </location>
</feature>
<evidence type="ECO:0000256" key="18">
    <source>
        <dbReference type="RuleBase" id="RU000687"/>
    </source>
</evidence>
<proteinExistence type="inferred from homology"/>
<dbReference type="InterPro" id="IPR006029">
    <property type="entry name" value="Neurotrans-gated_channel_TM"/>
</dbReference>
<feature type="transmembrane region" description="Helical" evidence="18">
    <location>
        <begin position="302"/>
        <end position="321"/>
    </location>
</feature>
<evidence type="ECO:0000256" key="13">
    <source>
        <dbReference type="ARBA" id="ARBA00023257"/>
    </source>
</evidence>
<dbReference type="Ensembl" id="ENSCWAT00000022380.1">
    <property type="protein sequence ID" value="ENSCWAP00000020632.1"/>
    <property type="gene ID" value="ENSCWAG00000015758.1"/>
</dbReference>
<feature type="chain" id="PRO_5034992522" description="GABA(C) receptor" evidence="18">
    <location>
        <begin position="24"/>
        <end position="466"/>
    </location>
</feature>
<dbReference type="CDD" id="cd19059">
    <property type="entry name" value="LGIC_TM_GABAAR_rho"/>
    <property type="match status" value="1"/>
</dbReference>
<evidence type="ECO:0000256" key="12">
    <source>
        <dbReference type="ARBA" id="ARBA00023214"/>
    </source>
</evidence>
<name>A0A8C3YLE5_9CETA</name>
<evidence type="ECO:0000256" key="16">
    <source>
        <dbReference type="ARBA" id="ARBA00031054"/>
    </source>
</evidence>
<keyword evidence="10" id="KW-0869">Chloride channel</keyword>
<evidence type="ECO:0000256" key="5">
    <source>
        <dbReference type="ARBA" id="ARBA00022989"/>
    </source>
</evidence>
<dbReference type="InterPro" id="IPR006028">
    <property type="entry name" value="GABAA/Glycine_rcpt"/>
</dbReference>
<keyword evidence="13" id="KW-0628">Postsynaptic cell membrane</keyword>
<keyword evidence="3 18" id="KW-0812">Transmembrane</keyword>
<dbReference type="SUPFAM" id="SSF90112">
    <property type="entry name" value="Neurotransmitter-gated ion-channel transmembrane pore"/>
    <property type="match status" value="1"/>
</dbReference>
<dbReference type="InterPro" id="IPR006202">
    <property type="entry name" value="Neur_chan_lig-bd"/>
</dbReference>
<dbReference type="GO" id="GO:0034707">
    <property type="term" value="C:chloride channel complex"/>
    <property type="evidence" value="ECO:0007669"/>
    <property type="project" value="UniProtKB-KW"/>
</dbReference>
<keyword evidence="2" id="KW-1003">Cell membrane</keyword>
<evidence type="ECO:0000259" key="21">
    <source>
        <dbReference type="Pfam" id="PF02932"/>
    </source>
</evidence>
<keyword evidence="11" id="KW-0325">Glycoprotein</keyword>
<evidence type="ECO:0000256" key="14">
    <source>
        <dbReference type="ARBA" id="ARBA00023303"/>
    </source>
</evidence>
<feature type="compositionally biased region" description="Polar residues" evidence="19">
    <location>
        <begin position="409"/>
        <end position="418"/>
    </location>
</feature>
<dbReference type="InterPro" id="IPR018000">
    <property type="entry name" value="Neurotransmitter_ion_chnl_CS"/>
</dbReference>
<dbReference type="PANTHER" id="PTHR18945">
    <property type="entry name" value="NEUROTRANSMITTER GATED ION CHANNEL"/>
    <property type="match status" value="1"/>
</dbReference>
<dbReference type="InterPro" id="IPR006201">
    <property type="entry name" value="Neur_channel"/>
</dbReference>
<evidence type="ECO:0000256" key="7">
    <source>
        <dbReference type="ARBA" id="ARBA00023065"/>
    </source>
</evidence>
<dbReference type="Gene3D" id="2.70.170.10">
    <property type="entry name" value="Neurotransmitter-gated ion-channel ligand-binding domain"/>
    <property type="match status" value="1"/>
</dbReference>
<dbReference type="SUPFAM" id="SSF63712">
    <property type="entry name" value="Nicotinic receptor ligand binding domain-like"/>
    <property type="match status" value="1"/>
</dbReference>
<reference evidence="22" key="1">
    <citation type="submission" date="2025-08" db="UniProtKB">
        <authorList>
            <consortium name="Ensembl"/>
        </authorList>
    </citation>
    <scope>IDENTIFICATION</scope>
</reference>
<protein>
    <recommendedName>
        <fullName evidence="16">GABA(C) receptor</fullName>
    </recommendedName>
</protein>
<dbReference type="GeneTree" id="ENSGT00940000159906"/>
<keyword evidence="9" id="KW-1015">Disulfide bond</keyword>
<accession>A0A8C3YLE5</accession>
<evidence type="ECO:0000259" key="20">
    <source>
        <dbReference type="Pfam" id="PF02931"/>
    </source>
</evidence>
<evidence type="ECO:0000256" key="9">
    <source>
        <dbReference type="ARBA" id="ARBA00023157"/>
    </source>
</evidence>
<keyword evidence="14 18" id="KW-0407">Ion channel</keyword>
<evidence type="ECO:0000256" key="4">
    <source>
        <dbReference type="ARBA" id="ARBA00022729"/>
    </source>
</evidence>
<reference evidence="22" key="2">
    <citation type="submission" date="2025-09" db="UniProtKB">
        <authorList>
            <consortium name="Ensembl"/>
        </authorList>
    </citation>
    <scope>IDENTIFICATION</scope>
</reference>
<evidence type="ECO:0000256" key="3">
    <source>
        <dbReference type="ARBA" id="ARBA00022692"/>
    </source>
</evidence>
<dbReference type="InterPro" id="IPR038050">
    <property type="entry name" value="Neuro_actylchol_rec"/>
</dbReference>
<gene>
    <name evidence="22" type="primary">GABRR3</name>
</gene>
<feature type="transmembrane region" description="Helical" evidence="18">
    <location>
        <begin position="333"/>
        <end position="354"/>
    </location>
</feature>
<comment type="catalytic activity">
    <reaction evidence="15">
        <text>chloride(in) = chloride(out)</text>
        <dbReference type="Rhea" id="RHEA:29823"/>
        <dbReference type="ChEBI" id="CHEBI:17996"/>
    </reaction>
</comment>
<dbReference type="Proteomes" id="UP000694540">
    <property type="component" value="Unplaced"/>
</dbReference>
<comment type="subcellular location">
    <subcellularLocation>
        <location evidence="17">Postsynaptic cell membrane</location>
        <topology evidence="17">Multi-pass membrane protein</topology>
    </subcellularLocation>
</comment>
<dbReference type="GO" id="GO:0045211">
    <property type="term" value="C:postsynaptic membrane"/>
    <property type="evidence" value="ECO:0007669"/>
    <property type="project" value="UniProtKB-SubCell"/>
</dbReference>
<evidence type="ECO:0000256" key="1">
    <source>
        <dbReference type="ARBA" id="ARBA00022448"/>
    </source>
</evidence>
<dbReference type="FunFam" id="2.70.170.10:FF:000007">
    <property type="entry name" value="Gamma-aminobutyric acid type A receptor rho2 subunit"/>
    <property type="match status" value="1"/>
</dbReference>
<evidence type="ECO:0000256" key="8">
    <source>
        <dbReference type="ARBA" id="ARBA00023136"/>
    </source>
</evidence>
<dbReference type="FunFam" id="1.20.58.390:FF:000005">
    <property type="entry name" value="Putative gamma-aminobutyric acid receptor subunit rho-2-like"/>
    <property type="match status" value="1"/>
</dbReference>
<feature type="transmembrane region" description="Helical" evidence="18">
    <location>
        <begin position="448"/>
        <end position="465"/>
    </location>
</feature>
<dbReference type="InterPro" id="IPR036719">
    <property type="entry name" value="Neuro-gated_channel_TM_sf"/>
</dbReference>
<dbReference type="InterPro" id="IPR036734">
    <property type="entry name" value="Neur_chan_lig-bd_sf"/>
</dbReference>
<comment type="similarity">
    <text evidence="18">Belongs to the ligand-gated ion channel (TC 1.A.9) family.</text>
</comment>
<dbReference type="NCBIfam" id="TIGR00860">
    <property type="entry name" value="LIC"/>
    <property type="match status" value="1"/>
</dbReference>
<sequence>MILASQLVIFTCIWIIVTPNAFAAAEIKKPRPCCSSSMKQTCKQETRMRKDDSTKVRPLKYKQLLHIEDDDFAMRPGFGVSPVPVGIDVQIESIDNISEVNMDFTMTFYLRHYWKDERLSFPSKTNKSMTFDHRLIKKIWVPDIFFVHSKRSFIHDTTVENIMLRVYPDGNILFSVRITVSAMCFMDFSRFPLDTQNCSLELESYAYNEEDLMLYWKHGNMSLNTDDHISLSQFFIEEFSASSGFAFYSSTGWYNRLFINFVLKRHIFFFVLQTYFPAILMVMLSWVSFWIDQRAVPARVSLGITTVLTMSTILSGVSASMPQVSYIKAVDVYLWVSSLFVFLSVIEYAAVNYLTTEEEQKLFQTGKLSGTYNIDAAQAMAFDGCYHDSKTDMDQTSFSPHSEEDSMRRSTGSLSTDSPCIKRRKSLRGHVGRIILENNHVIDTYSRILFPIVYITFNLFYWSIYV</sequence>
<evidence type="ECO:0000256" key="10">
    <source>
        <dbReference type="ARBA" id="ARBA00023173"/>
    </source>
</evidence>
<dbReference type="Gene3D" id="1.20.58.390">
    <property type="entry name" value="Neurotransmitter-gated ion-channel transmembrane domain"/>
    <property type="match status" value="1"/>
</dbReference>
<evidence type="ECO:0000256" key="11">
    <source>
        <dbReference type="ARBA" id="ARBA00023180"/>
    </source>
</evidence>
<keyword evidence="23" id="KW-1185">Reference proteome</keyword>
<organism evidence="22 23">
    <name type="scientific">Catagonus wagneri</name>
    <name type="common">Chacoan peccary</name>
    <dbReference type="NCBI Taxonomy" id="51154"/>
    <lineage>
        <taxon>Eukaryota</taxon>
        <taxon>Metazoa</taxon>
        <taxon>Chordata</taxon>
        <taxon>Craniata</taxon>
        <taxon>Vertebrata</taxon>
        <taxon>Euteleostomi</taxon>
        <taxon>Mammalia</taxon>
        <taxon>Eutheria</taxon>
        <taxon>Laurasiatheria</taxon>
        <taxon>Artiodactyla</taxon>
        <taxon>Suina</taxon>
        <taxon>Tayassuidae</taxon>
        <taxon>Catagonus</taxon>
    </lineage>
</organism>
<dbReference type="AlphaFoldDB" id="A0A8C3YLE5"/>
<keyword evidence="5 18" id="KW-1133">Transmembrane helix</keyword>
<dbReference type="GO" id="GO:0098982">
    <property type="term" value="C:GABA-ergic synapse"/>
    <property type="evidence" value="ECO:0007669"/>
    <property type="project" value="Ensembl"/>
</dbReference>
<keyword evidence="4 18" id="KW-0732">Signal</keyword>
<keyword evidence="1 18" id="KW-0813">Transport</keyword>
<keyword evidence="12" id="KW-0868">Chloride</keyword>
<evidence type="ECO:0000256" key="17">
    <source>
        <dbReference type="ARBA" id="ARBA00034104"/>
    </source>
</evidence>
<evidence type="ECO:0000256" key="19">
    <source>
        <dbReference type="SAM" id="MobiDB-lite"/>
    </source>
</evidence>
<dbReference type="PROSITE" id="PS00236">
    <property type="entry name" value="NEUROTR_ION_CHANNEL"/>
    <property type="match status" value="1"/>
</dbReference>
<evidence type="ECO:0000313" key="23">
    <source>
        <dbReference type="Proteomes" id="UP000694540"/>
    </source>
</evidence>
<keyword evidence="6" id="KW-0770">Synapse</keyword>
<keyword evidence="8 18" id="KW-0472">Membrane</keyword>
<dbReference type="PRINTS" id="PR00253">
    <property type="entry name" value="GABAARECEPTR"/>
</dbReference>
<dbReference type="PRINTS" id="PR00252">
    <property type="entry name" value="NRIONCHANNEL"/>
</dbReference>
<feature type="domain" description="Neurotransmitter-gated ion-channel ligand-binding" evidence="20">
    <location>
        <begin position="71"/>
        <end position="266"/>
    </location>
</feature>
<dbReference type="Pfam" id="PF02932">
    <property type="entry name" value="Neur_chan_memb"/>
    <property type="match status" value="1"/>
</dbReference>
<dbReference type="GO" id="GO:0005254">
    <property type="term" value="F:chloride channel activity"/>
    <property type="evidence" value="ECO:0007669"/>
    <property type="project" value="UniProtKB-KW"/>
</dbReference>
<feature type="domain" description="Neurotransmitter-gated ion-channel transmembrane" evidence="21">
    <location>
        <begin position="274"/>
        <end position="462"/>
    </location>
</feature>
<dbReference type="GO" id="GO:0004888">
    <property type="term" value="F:transmembrane signaling receptor activity"/>
    <property type="evidence" value="ECO:0007669"/>
    <property type="project" value="InterPro"/>
</dbReference>
<keyword evidence="7 18" id="KW-0406">Ion transport</keyword>
<feature type="transmembrane region" description="Helical" evidence="18">
    <location>
        <begin position="267"/>
        <end position="290"/>
    </location>
</feature>
<evidence type="ECO:0000256" key="15">
    <source>
        <dbReference type="ARBA" id="ARBA00024167"/>
    </source>
</evidence>
<dbReference type="Pfam" id="PF02931">
    <property type="entry name" value="Neur_chan_LBD"/>
    <property type="match status" value="1"/>
</dbReference>
<evidence type="ECO:0000256" key="6">
    <source>
        <dbReference type="ARBA" id="ARBA00023018"/>
    </source>
</evidence>